<keyword evidence="2" id="KW-1185">Reference proteome</keyword>
<accession>A0ACB7FHV7</accession>
<dbReference type="Proteomes" id="UP000805704">
    <property type="component" value="Chromosome 11"/>
</dbReference>
<reference evidence="1" key="1">
    <citation type="submission" date="2020-04" db="EMBL/GenBank/DDBJ databases">
        <title>A chromosome-scale assembly and high-density genetic map of the yellow drum (Nibea albiflora) genome.</title>
        <authorList>
            <person name="Xu D."/>
            <person name="Zhang W."/>
            <person name="Chen R."/>
            <person name="Tan P."/>
            <person name="Wang L."/>
            <person name="Song H."/>
            <person name="Tian L."/>
            <person name="Zhu Q."/>
            <person name="Wang B."/>
        </authorList>
    </citation>
    <scope>NUCLEOTIDE SEQUENCE</scope>
    <source>
        <strain evidence="1">ZJHYS-2018</strain>
    </source>
</reference>
<comment type="caution">
    <text evidence="1">The sequence shown here is derived from an EMBL/GenBank/DDBJ whole genome shotgun (WGS) entry which is preliminary data.</text>
</comment>
<sequence length="69" mass="7286">MPLIRTIASRAAPVLRGHTITQRASLNTGAPKGHVGALEVVVGLGMFSLAFLGPSGWILANLESYKNKE</sequence>
<name>A0ACB7FHV7_NIBAL</name>
<proteinExistence type="predicted"/>
<evidence type="ECO:0000313" key="1">
    <source>
        <dbReference type="EMBL" id="KAG8013438.1"/>
    </source>
</evidence>
<gene>
    <name evidence="1" type="ORF">GBF38_021799</name>
</gene>
<evidence type="ECO:0000313" key="2">
    <source>
        <dbReference type="Proteomes" id="UP000805704"/>
    </source>
</evidence>
<organism evidence="1 2">
    <name type="scientific">Nibea albiflora</name>
    <name type="common">Yellow drum</name>
    <name type="synonym">Corvina albiflora</name>
    <dbReference type="NCBI Taxonomy" id="240163"/>
    <lineage>
        <taxon>Eukaryota</taxon>
        <taxon>Metazoa</taxon>
        <taxon>Chordata</taxon>
        <taxon>Craniata</taxon>
        <taxon>Vertebrata</taxon>
        <taxon>Euteleostomi</taxon>
        <taxon>Actinopterygii</taxon>
        <taxon>Neopterygii</taxon>
        <taxon>Teleostei</taxon>
        <taxon>Neoteleostei</taxon>
        <taxon>Acanthomorphata</taxon>
        <taxon>Eupercaria</taxon>
        <taxon>Sciaenidae</taxon>
        <taxon>Nibea</taxon>
    </lineage>
</organism>
<dbReference type="EMBL" id="CM024799">
    <property type="protein sequence ID" value="KAG8013438.1"/>
    <property type="molecule type" value="Genomic_DNA"/>
</dbReference>
<protein>
    <submittedName>
        <fullName evidence="1">Uncharacterized protein</fullName>
    </submittedName>
</protein>